<evidence type="ECO:0000256" key="1">
    <source>
        <dbReference type="SAM" id="MobiDB-lite"/>
    </source>
</evidence>
<accession>A0A2X3FE60</accession>
<protein>
    <submittedName>
        <fullName evidence="3">Outer membrane lipoprotein</fullName>
    </submittedName>
</protein>
<dbReference type="AlphaFoldDB" id="A0A2X3FE60"/>
<feature type="signal peptide" evidence="2">
    <location>
        <begin position="1"/>
        <end position="23"/>
    </location>
</feature>
<feature type="region of interest" description="Disordered" evidence="1">
    <location>
        <begin position="27"/>
        <end position="67"/>
    </location>
</feature>
<dbReference type="EMBL" id="UASO01000004">
    <property type="protein sequence ID" value="SQC23059.1"/>
    <property type="molecule type" value="Genomic_DNA"/>
</dbReference>
<evidence type="ECO:0000313" key="3">
    <source>
        <dbReference type="EMBL" id="SQC23059.1"/>
    </source>
</evidence>
<organism evidence="3 4">
    <name type="scientific">Klebsiella pneumoniae</name>
    <dbReference type="NCBI Taxonomy" id="573"/>
    <lineage>
        <taxon>Bacteria</taxon>
        <taxon>Pseudomonadati</taxon>
        <taxon>Pseudomonadota</taxon>
        <taxon>Gammaproteobacteria</taxon>
        <taxon>Enterobacterales</taxon>
        <taxon>Enterobacteriaceae</taxon>
        <taxon>Klebsiella/Raoultella group</taxon>
        <taxon>Klebsiella</taxon>
        <taxon>Klebsiella pneumoniae complex</taxon>
    </lineage>
</organism>
<feature type="chain" id="PRO_5015968763" evidence="2">
    <location>
        <begin position="24"/>
        <end position="67"/>
    </location>
</feature>
<keyword evidence="3" id="KW-0449">Lipoprotein</keyword>
<evidence type="ECO:0000256" key="2">
    <source>
        <dbReference type="SAM" id="SignalP"/>
    </source>
</evidence>
<dbReference type="PROSITE" id="PS51257">
    <property type="entry name" value="PROKAR_LIPOPROTEIN"/>
    <property type="match status" value="1"/>
</dbReference>
<proteinExistence type="predicted"/>
<gene>
    <name evidence="3" type="ORF">NCTC9645_03285</name>
</gene>
<keyword evidence="2" id="KW-0732">Signal</keyword>
<sequence>MAARLSRIIPVSLTLLAAMALSACTSQQAPALKEGEKPVDVGVGGAAENAGQRQGSGGLGASHRHRV</sequence>
<evidence type="ECO:0000313" key="4">
    <source>
        <dbReference type="Proteomes" id="UP000250675"/>
    </source>
</evidence>
<name>A0A2X3FE60_KLEPN</name>
<dbReference type="Proteomes" id="UP000250675">
    <property type="component" value="Unassembled WGS sequence"/>
</dbReference>
<reference evidence="3 4" key="1">
    <citation type="submission" date="2018-06" db="EMBL/GenBank/DDBJ databases">
        <authorList>
            <consortium name="Pathogen Informatics"/>
            <person name="Doyle S."/>
        </authorList>
    </citation>
    <scope>NUCLEOTIDE SEQUENCE [LARGE SCALE GENOMIC DNA]</scope>
    <source>
        <strain evidence="3 4">NCTC9645</strain>
    </source>
</reference>